<evidence type="ECO:0000313" key="5">
    <source>
        <dbReference type="EMBL" id="ELT91839.1"/>
    </source>
</evidence>
<evidence type="ECO:0000259" key="3">
    <source>
        <dbReference type="PROSITE" id="PS50004"/>
    </source>
</evidence>
<organism evidence="5">
    <name type="scientific">Capitella teleta</name>
    <name type="common">Polychaete worm</name>
    <dbReference type="NCBI Taxonomy" id="283909"/>
    <lineage>
        <taxon>Eukaryota</taxon>
        <taxon>Metazoa</taxon>
        <taxon>Spiralia</taxon>
        <taxon>Lophotrochozoa</taxon>
        <taxon>Annelida</taxon>
        <taxon>Polychaeta</taxon>
        <taxon>Sedentaria</taxon>
        <taxon>Scolecida</taxon>
        <taxon>Capitellidae</taxon>
        <taxon>Capitella</taxon>
    </lineage>
</organism>
<dbReference type="STRING" id="283909.R7TDR2"/>
<dbReference type="PROSITE" id="PS50003">
    <property type="entry name" value="PH_DOMAIN"/>
    <property type="match status" value="1"/>
</dbReference>
<gene>
    <name evidence="5" type="ORF">CAPTEDRAFT_152841</name>
</gene>
<dbReference type="InterPro" id="IPR011993">
    <property type="entry name" value="PH-like_dom_sf"/>
</dbReference>
<dbReference type="SMART" id="SM00233">
    <property type="entry name" value="PH"/>
    <property type="match status" value="1"/>
</dbReference>
<dbReference type="Gene3D" id="2.30.29.30">
    <property type="entry name" value="Pleckstrin-homology domain (PH domain)/Phosphotyrosine-binding domain (PTB)"/>
    <property type="match status" value="1"/>
</dbReference>
<dbReference type="Pfam" id="PF00169">
    <property type="entry name" value="PH"/>
    <property type="match status" value="1"/>
</dbReference>
<evidence type="ECO:0000259" key="2">
    <source>
        <dbReference type="PROSITE" id="PS50003"/>
    </source>
</evidence>
<dbReference type="Gene3D" id="1.10.506.10">
    <property type="entry name" value="GTPase Activation - p120gap, domain 1"/>
    <property type="match status" value="2"/>
</dbReference>
<dbReference type="GO" id="GO:0005096">
    <property type="term" value="F:GTPase activator activity"/>
    <property type="evidence" value="ECO:0007669"/>
    <property type="project" value="UniProtKB-KW"/>
</dbReference>
<dbReference type="Pfam" id="PF00168">
    <property type="entry name" value="C2"/>
    <property type="match status" value="1"/>
</dbReference>
<dbReference type="PROSITE" id="PS50004">
    <property type="entry name" value="C2"/>
    <property type="match status" value="1"/>
</dbReference>
<dbReference type="SMART" id="SM00323">
    <property type="entry name" value="RasGAP"/>
    <property type="match status" value="1"/>
</dbReference>
<dbReference type="EMBL" id="KB310327">
    <property type="protein sequence ID" value="ELT91839.1"/>
    <property type="molecule type" value="Genomic_DNA"/>
</dbReference>
<dbReference type="HOGENOM" id="CLU_451230_0_0_1"/>
<dbReference type="EMBL" id="AMQN01013600">
    <property type="status" value="NOT_ANNOTATED_CDS"/>
    <property type="molecule type" value="Genomic_DNA"/>
</dbReference>
<accession>R7TDR2</accession>
<evidence type="ECO:0008006" key="8">
    <source>
        <dbReference type="Google" id="ProtNLM"/>
    </source>
</evidence>
<keyword evidence="7" id="KW-1185">Reference proteome</keyword>
<evidence type="ECO:0000313" key="7">
    <source>
        <dbReference type="Proteomes" id="UP000014760"/>
    </source>
</evidence>
<feature type="domain" description="Ras-GAP" evidence="4">
    <location>
        <begin position="314"/>
        <end position="509"/>
    </location>
</feature>
<dbReference type="OMA" id="ISSELMY"/>
<reference evidence="7" key="1">
    <citation type="submission" date="2012-12" db="EMBL/GenBank/DDBJ databases">
        <authorList>
            <person name="Hellsten U."/>
            <person name="Grimwood J."/>
            <person name="Chapman J.A."/>
            <person name="Shapiro H."/>
            <person name="Aerts A."/>
            <person name="Otillar R.P."/>
            <person name="Terry A.Y."/>
            <person name="Boore J.L."/>
            <person name="Simakov O."/>
            <person name="Marletaz F."/>
            <person name="Cho S.-J."/>
            <person name="Edsinger-Gonzales E."/>
            <person name="Havlak P."/>
            <person name="Kuo D.-H."/>
            <person name="Larsson T."/>
            <person name="Lv J."/>
            <person name="Arendt D."/>
            <person name="Savage R."/>
            <person name="Osoegawa K."/>
            <person name="de Jong P."/>
            <person name="Lindberg D.R."/>
            <person name="Seaver E.C."/>
            <person name="Weisblat D.A."/>
            <person name="Putnam N.H."/>
            <person name="Grigoriev I.V."/>
            <person name="Rokhsar D.S."/>
        </authorList>
    </citation>
    <scope>NUCLEOTIDE SEQUENCE</scope>
    <source>
        <strain evidence="7">I ESC-2004</strain>
    </source>
</reference>
<sequence length="604" mass="68649">MSMLSEEPLLRNGQDIYSTMRQSSGSNFFLNRKDNIVIKGFLNKKSQKTKKWKYMYFVLNGTEQQLYYFENQKRSKPKGLIDLSYSSIYPVHDSFFGRPNCFQLVLRALNQVSVSYICAVTSDQAQEWIQDLKPYCTNTQPKVRSKSVFSTLTELRSLQIKIFDARKLSVKHASHPYCILSLNDTKVGRTQVKEAPDPCWDEEFTLDDIPPDIESLTISVYNKGKRSKDTEVASLRLNLSDIVVGQTQDDWHVLSASYPSSKGPGEAGSLRASVRYLHEVIMPIKEYASLKDLLLNKNLETALALCEVCSGNNDRTPLATALLQIFRNERLESHLLKTLNDRDIEGRVESVATLFRGTTMATTLMDQYMRMTTSAFVQAALQQTIDKIMEDKLSCEINPAMLESPGDVEVNGKHLLAILHECVNAIFMSTDSCPQVLRHICCCLQNKVRSRWANEMHVRTRVVSAFIFLRLLCPAILNPRKFNLITEAPSQTAARTLKLVANCLIKLANLGEAKESYMEVVNPFIRDNQQHMIMFLDELSNVPEPPTTLEVPTVDIARSLATVHQICVTHFDRLTNLSTTKPYVKKLVTITDMLTKHKEHYLNQ</sequence>
<dbReference type="SUPFAM" id="SSF50729">
    <property type="entry name" value="PH domain-like"/>
    <property type="match status" value="1"/>
</dbReference>
<dbReference type="OrthoDB" id="1562946at2759"/>
<feature type="domain" description="C2" evidence="3">
    <location>
        <begin position="139"/>
        <end position="252"/>
    </location>
</feature>
<protein>
    <recommendedName>
        <fullName evidence="8">Ras GTPase-activating protein 1</fullName>
    </recommendedName>
</protein>
<dbReference type="InterPro" id="IPR023152">
    <property type="entry name" value="RasGAP_CS"/>
</dbReference>
<dbReference type="InterPro" id="IPR008936">
    <property type="entry name" value="Rho_GTPase_activation_prot"/>
</dbReference>
<dbReference type="PANTHER" id="PTHR10194:SF146">
    <property type="entry name" value="RAS GTPASE-ACTIVATING PROTEIN 1"/>
    <property type="match status" value="1"/>
</dbReference>
<name>R7TDR2_CAPTE</name>
<dbReference type="InterPro" id="IPR035892">
    <property type="entry name" value="C2_domain_sf"/>
</dbReference>
<dbReference type="InterPro" id="IPR001849">
    <property type="entry name" value="PH_domain"/>
</dbReference>
<feature type="non-terminal residue" evidence="5">
    <location>
        <position position="1"/>
    </location>
</feature>
<evidence type="ECO:0000256" key="1">
    <source>
        <dbReference type="ARBA" id="ARBA00022468"/>
    </source>
</evidence>
<dbReference type="AlphaFoldDB" id="R7TDR2"/>
<dbReference type="InterPro" id="IPR001936">
    <property type="entry name" value="RasGAP_dom"/>
</dbReference>
<dbReference type="SUPFAM" id="SSF49562">
    <property type="entry name" value="C2 domain (Calcium/lipid-binding domain, CaLB)"/>
    <property type="match status" value="1"/>
</dbReference>
<dbReference type="SUPFAM" id="SSF48350">
    <property type="entry name" value="GTPase activation domain, GAP"/>
    <property type="match status" value="1"/>
</dbReference>
<feature type="domain" description="PH" evidence="2">
    <location>
        <begin position="35"/>
        <end position="137"/>
    </location>
</feature>
<dbReference type="InterPro" id="IPR039360">
    <property type="entry name" value="Ras_GTPase"/>
</dbReference>
<dbReference type="InterPro" id="IPR000008">
    <property type="entry name" value="C2_dom"/>
</dbReference>
<evidence type="ECO:0000259" key="4">
    <source>
        <dbReference type="PROSITE" id="PS50018"/>
    </source>
</evidence>
<reference evidence="5 7" key="2">
    <citation type="journal article" date="2013" name="Nature">
        <title>Insights into bilaterian evolution from three spiralian genomes.</title>
        <authorList>
            <person name="Simakov O."/>
            <person name="Marletaz F."/>
            <person name="Cho S.J."/>
            <person name="Edsinger-Gonzales E."/>
            <person name="Havlak P."/>
            <person name="Hellsten U."/>
            <person name="Kuo D.H."/>
            <person name="Larsson T."/>
            <person name="Lv J."/>
            <person name="Arendt D."/>
            <person name="Savage R."/>
            <person name="Osoegawa K."/>
            <person name="de Jong P."/>
            <person name="Grimwood J."/>
            <person name="Chapman J.A."/>
            <person name="Shapiro H."/>
            <person name="Aerts A."/>
            <person name="Otillar R.P."/>
            <person name="Terry A.Y."/>
            <person name="Boore J.L."/>
            <person name="Grigoriev I.V."/>
            <person name="Lindberg D.R."/>
            <person name="Seaver E.C."/>
            <person name="Weisblat D.A."/>
            <person name="Putnam N.H."/>
            <person name="Rokhsar D.S."/>
        </authorList>
    </citation>
    <scope>NUCLEOTIDE SEQUENCE</scope>
    <source>
        <strain evidence="5 7">I ESC-2004</strain>
    </source>
</reference>
<dbReference type="Proteomes" id="UP000014760">
    <property type="component" value="Unassembled WGS sequence"/>
</dbReference>
<dbReference type="SMART" id="SM00239">
    <property type="entry name" value="C2"/>
    <property type="match status" value="1"/>
</dbReference>
<dbReference type="PANTHER" id="PTHR10194">
    <property type="entry name" value="RAS GTPASE-ACTIVATING PROTEINS"/>
    <property type="match status" value="1"/>
</dbReference>
<dbReference type="Pfam" id="PF00616">
    <property type="entry name" value="RasGAP"/>
    <property type="match status" value="2"/>
</dbReference>
<reference evidence="6" key="3">
    <citation type="submission" date="2015-06" db="UniProtKB">
        <authorList>
            <consortium name="EnsemblMetazoa"/>
        </authorList>
    </citation>
    <scope>IDENTIFICATION</scope>
</reference>
<proteinExistence type="predicted"/>
<keyword evidence="1" id="KW-0343">GTPase activation</keyword>
<evidence type="ECO:0000313" key="6">
    <source>
        <dbReference type="EnsemblMetazoa" id="CapteP152841"/>
    </source>
</evidence>
<dbReference type="Gene3D" id="2.60.40.150">
    <property type="entry name" value="C2 domain"/>
    <property type="match status" value="1"/>
</dbReference>
<dbReference type="EnsemblMetazoa" id="CapteT152841">
    <property type="protein sequence ID" value="CapteP152841"/>
    <property type="gene ID" value="CapteG152841"/>
</dbReference>
<dbReference type="PROSITE" id="PS50018">
    <property type="entry name" value="RAS_GTPASE_ACTIV_2"/>
    <property type="match status" value="1"/>
</dbReference>
<dbReference type="FunCoup" id="R7TDR2">
    <property type="interactions" value="1917"/>
</dbReference>
<dbReference type="PROSITE" id="PS00509">
    <property type="entry name" value="RAS_GTPASE_ACTIV_1"/>
    <property type="match status" value="1"/>
</dbReference>